<dbReference type="InterPro" id="IPR051395">
    <property type="entry name" value="Cytochrome_c_Peroxidase/MauG"/>
</dbReference>
<evidence type="ECO:0000313" key="8">
    <source>
        <dbReference type="Proteomes" id="UP001438953"/>
    </source>
</evidence>
<dbReference type="PANTHER" id="PTHR30600">
    <property type="entry name" value="CYTOCHROME C PEROXIDASE-RELATED"/>
    <property type="match status" value="1"/>
</dbReference>
<evidence type="ECO:0000256" key="5">
    <source>
        <dbReference type="SAM" id="SignalP"/>
    </source>
</evidence>
<evidence type="ECO:0000256" key="2">
    <source>
        <dbReference type="ARBA" id="ARBA00022723"/>
    </source>
</evidence>
<dbReference type="EMBL" id="JAYWLC010000011">
    <property type="protein sequence ID" value="MER5172743.1"/>
    <property type="molecule type" value="Genomic_DNA"/>
</dbReference>
<comment type="caution">
    <text evidence="7">The sequence shown here is derived from an EMBL/GenBank/DDBJ whole genome shotgun (WGS) entry which is preliminary data.</text>
</comment>
<evidence type="ECO:0000256" key="1">
    <source>
        <dbReference type="ARBA" id="ARBA00022617"/>
    </source>
</evidence>
<keyword evidence="2 4" id="KW-0479">Metal-binding</keyword>
<dbReference type="Pfam" id="PF06537">
    <property type="entry name" value="DHOR"/>
    <property type="match status" value="2"/>
</dbReference>
<name>A0ABV1SIL9_9RHOB</name>
<keyword evidence="5" id="KW-0732">Signal</keyword>
<protein>
    <submittedName>
        <fullName evidence="7">Di-heme oxidoredictase family protein</fullName>
    </submittedName>
</protein>
<sequence length="461" mass="48780">MRALLAFCLAVPVAVQAAEVTAPATEFVQPERYEANPAGAATVAGTGFRAPAANLPPSLRMGFTLGEALFDKLWVPAPSSTRASDGLGPLFNARACANCHPGNARGRPENGQGISGMVLKLSRRFPPGDGAEGIDGWRGMIADPEFGWQLQDRALPSLEPEGQLVLDWIEEGDLRHPEARHGFAPEALVSLRVAPQIIGLGLLEAIPEADILAHADPGDADGDGISGRAQYAIGPDGVVRLGRFGHKAGMGRLVDMTAQAFSQDMGLSSVLFPAGAGDCTLAQTDCLSLPDGIDEGLRDNAEVSTEALEAVTAYVTGLGVPKRRDVGAPDVLAGKQAFYEAQCTACHMPKFITATSDNPVTSRQLVWPYTDLLLHDMGEGLADHRPEGVATAAEWRTAPLWGIGLTGENSGHAPRYLHDGRAATLDEAIRWHGGEAGPARDRYLALPAKTRADLIRFLETL</sequence>
<dbReference type="PANTHER" id="PTHR30600:SF4">
    <property type="entry name" value="CYTOCHROME C DOMAIN-CONTAINING PROTEIN"/>
    <property type="match status" value="1"/>
</dbReference>
<proteinExistence type="predicted"/>
<dbReference type="PROSITE" id="PS51007">
    <property type="entry name" value="CYTC"/>
    <property type="match status" value="1"/>
</dbReference>
<keyword evidence="8" id="KW-1185">Reference proteome</keyword>
<dbReference type="InterPro" id="IPR009056">
    <property type="entry name" value="Cyt_c-like_dom"/>
</dbReference>
<evidence type="ECO:0000256" key="3">
    <source>
        <dbReference type="ARBA" id="ARBA00023004"/>
    </source>
</evidence>
<keyword evidence="3 4" id="KW-0408">Iron</keyword>
<feature type="chain" id="PRO_5047497526" evidence="5">
    <location>
        <begin position="18"/>
        <end position="461"/>
    </location>
</feature>
<organism evidence="7 8">
    <name type="scientific">Thioclava kandeliae</name>
    <dbReference type="NCBI Taxonomy" id="3070818"/>
    <lineage>
        <taxon>Bacteria</taxon>
        <taxon>Pseudomonadati</taxon>
        <taxon>Pseudomonadota</taxon>
        <taxon>Alphaproteobacteria</taxon>
        <taxon>Rhodobacterales</taxon>
        <taxon>Paracoccaceae</taxon>
        <taxon>Thioclava</taxon>
    </lineage>
</organism>
<evidence type="ECO:0000313" key="7">
    <source>
        <dbReference type="EMBL" id="MER5172743.1"/>
    </source>
</evidence>
<gene>
    <name evidence="7" type="ORF">VSX56_13260</name>
</gene>
<dbReference type="Proteomes" id="UP001438953">
    <property type="component" value="Unassembled WGS sequence"/>
</dbReference>
<dbReference type="InterPro" id="IPR010538">
    <property type="entry name" value="DHOR"/>
</dbReference>
<dbReference type="SUPFAM" id="SSF46626">
    <property type="entry name" value="Cytochrome c"/>
    <property type="match status" value="1"/>
</dbReference>
<evidence type="ECO:0000256" key="4">
    <source>
        <dbReference type="PROSITE-ProRule" id="PRU00433"/>
    </source>
</evidence>
<dbReference type="InterPro" id="IPR036909">
    <property type="entry name" value="Cyt_c-like_dom_sf"/>
</dbReference>
<dbReference type="RefSeq" id="WP_350937754.1">
    <property type="nucleotide sequence ID" value="NZ_JAYWLC010000011.1"/>
</dbReference>
<keyword evidence="1 4" id="KW-0349">Heme</keyword>
<dbReference type="Gene3D" id="1.10.760.10">
    <property type="entry name" value="Cytochrome c-like domain"/>
    <property type="match status" value="1"/>
</dbReference>
<reference evidence="7 8" key="1">
    <citation type="submission" date="2024-06" db="EMBL/GenBank/DDBJ databases">
        <title>Thioclava kandeliae sp. nov. from a rhizosphere soil sample of Kandelia candel in a mangrove.</title>
        <authorList>
            <person name="Mu T."/>
        </authorList>
    </citation>
    <scope>NUCLEOTIDE SEQUENCE [LARGE SCALE GENOMIC DNA]</scope>
    <source>
        <strain evidence="7 8">CPCC 100088</strain>
    </source>
</reference>
<feature type="domain" description="Cytochrome c" evidence="6">
    <location>
        <begin position="329"/>
        <end position="461"/>
    </location>
</feature>
<accession>A0ABV1SIL9</accession>
<evidence type="ECO:0000259" key="6">
    <source>
        <dbReference type="PROSITE" id="PS51007"/>
    </source>
</evidence>
<dbReference type="PIRSF" id="PIRSF028099">
    <property type="entry name" value="DUF1111"/>
    <property type="match status" value="1"/>
</dbReference>
<feature type="signal peptide" evidence="5">
    <location>
        <begin position="1"/>
        <end position="17"/>
    </location>
</feature>